<accession>A0ABD0JGT7</accession>
<evidence type="ECO:0000256" key="1">
    <source>
        <dbReference type="ARBA" id="ARBA00022771"/>
    </source>
</evidence>
<feature type="non-terminal residue" evidence="6">
    <location>
        <position position="288"/>
    </location>
</feature>
<name>A0ABD0JGT7_9CAEN</name>
<comment type="caution">
    <text evidence="6">The sequence shown here is derived from an EMBL/GenBank/DDBJ whole genome shotgun (WGS) entry which is preliminary data.</text>
</comment>
<evidence type="ECO:0000256" key="4">
    <source>
        <dbReference type="SAM" id="MobiDB-lite"/>
    </source>
</evidence>
<keyword evidence="7" id="KW-1185">Reference proteome</keyword>
<keyword evidence="1 3" id="KW-0479">Metal-binding</keyword>
<dbReference type="Gene3D" id="3.30.40.10">
    <property type="entry name" value="Zinc/RING finger domain, C3HC4 (zinc finger)"/>
    <property type="match status" value="1"/>
</dbReference>
<keyword evidence="2" id="KW-0862">Zinc</keyword>
<evidence type="ECO:0000313" key="7">
    <source>
        <dbReference type="Proteomes" id="UP001519460"/>
    </source>
</evidence>
<keyword evidence="1 3" id="KW-0863">Zinc-finger</keyword>
<dbReference type="AlphaFoldDB" id="A0ABD0JGT7"/>
<dbReference type="Proteomes" id="UP001519460">
    <property type="component" value="Unassembled WGS sequence"/>
</dbReference>
<protein>
    <recommendedName>
        <fullName evidence="5">RING-type domain-containing protein</fullName>
    </recommendedName>
</protein>
<evidence type="ECO:0000259" key="5">
    <source>
        <dbReference type="PROSITE" id="PS50089"/>
    </source>
</evidence>
<evidence type="ECO:0000313" key="6">
    <source>
        <dbReference type="EMBL" id="KAK7474172.1"/>
    </source>
</evidence>
<reference evidence="6 7" key="1">
    <citation type="journal article" date="2023" name="Sci. Data">
        <title>Genome assembly of the Korean intertidal mud-creeper Batillaria attramentaria.</title>
        <authorList>
            <person name="Patra A.K."/>
            <person name="Ho P.T."/>
            <person name="Jun S."/>
            <person name="Lee S.J."/>
            <person name="Kim Y."/>
            <person name="Won Y.J."/>
        </authorList>
    </citation>
    <scope>NUCLEOTIDE SEQUENCE [LARGE SCALE GENOMIC DNA]</scope>
    <source>
        <strain evidence="6">Wonlab-2016</strain>
    </source>
</reference>
<evidence type="ECO:0000256" key="2">
    <source>
        <dbReference type="ARBA" id="ARBA00022833"/>
    </source>
</evidence>
<dbReference type="GO" id="GO:0008270">
    <property type="term" value="F:zinc ion binding"/>
    <property type="evidence" value="ECO:0007669"/>
    <property type="project" value="UniProtKB-KW"/>
</dbReference>
<sequence>MAETCSICRFDLMRHGARQPKVLQCCSVVICRHCIPKLTKTCPYCTRKQDTPVDDLPTMDMKDAVLNELQKVKRDNYADWRKAVKDWIIKVQRDACSTEAGQPATEELKPTRDWILLLDTDWRNVVSLIIEVIGDKRKTNSESEQTARVTFTADSMFKVKVAMLEAARRLSFTQRVTIVTAALDVKRCIDELYKPMRSVLIRKLKRQSSTDYRMDLRLHHMLPNSDALLQLDGSACVIAFGCKAPMVREHTGNTLEITECQSKTETEEDDAVKLKDGDNTEKPEPIEK</sequence>
<gene>
    <name evidence="6" type="ORF">BaRGS_00034580</name>
</gene>
<dbReference type="EMBL" id="JACVVK020000445">
    <property type="protein sequence ID" value="KAK7474172.1"/>
    <property type="molecule type" value="Genomic_DNA"/>
</dbReference>
<organism evidence="6 7">
    <name type="scientific">Batillaria attramentaria</name>
    <dbReference type="NCBI Taxonomy" id="370345"/>
    <lineage>
        <taxon>Eukaryota</taxon>
        <taxon>Metazoa</taxon>
        <taxon>Spiralia</taxon>
        <taxon>Lophotrochozoa</taxon>
        <taxon>Mollusca</taxon>
        <taxon>Gastropoda</taxon>
        <taxon>Caenogastropoda</taxon>
        <taxon>Sorbeoconcha</taxon>
        <taxon>Cerithioidea</taxon>
        <taxon>Batillariidae</taxon>
        <taxon>Batillaria</taxon>
    </lineage>
</organism>
<dbReference type="InterPro" id="IPR013083">
    <property type="entry name" value="Znf_RING/FYVE/PHD"/>
</dbReference>
<proteinExistence type="predicted"/>
<dbReference type="PROSITE" id="PS50089">
    <property type="entry name" value="ZF_RING_2"/>
    <property type="match status" value="1"/>
</dbReference>
<evidence type="ECO:0000256" key="3">
    <source>
        <dbReference type="PROSITE-ProRule" id="PRU00175"/>
    </source>
</evidence>
<feature type="region of interest" description="Disordered" evidence="4">
    <location>
        <begin position="261"/>
        <end position="288"/>
    </location>
</feature>
<feature type="domain" description="RING-type" evidence="5">
    <location>
        <begin position="5"/>
        <end position="46"/>
    </location>
</feature>
<dbReference type="InterPro" id="IPR001841">
    <property type="entry name" value="Znf_RING"/>
</dbReference>
<feature type="compositionally biased region" description="Basic and acidic residues" evidence="4">
    <location>
        <begin position="271"/>
        <end position="288"/>
    </location>
</feature>